<dbReference type="InterPro" id="IPR021450">
    <property type="entry name" value="DUF3100"/>
</dbReference>
<evidence type="ECO:0000313" key="4">
    <source>
        <dbReference type="Proteomes" id="UP001305815"/>
    </source>
</evidence>
<evidence type="ECO:0000256" key="2">
    <source>
        <dbReference type="SAM" id="Phobius"/>
    </source>
</evidence>
<protein>
    <submittedName>
        <fullName evidence="3">Membrane protein</fullName>
    </submittedName>
</protein>
<feature type="transmembrane region" description="Helical" evidence="2">
    <location>
        <begin position="79"/>
        <end position="99"/>
    </location>
</feature>
<feature type="transmembrane region" description="Helical" evidence="2">
    <location>
        <begin position="169"/>
        <end position="193"/>
    </location>
</feature>
<dbReference type="RefSeq" id="WP_230107429.1">
    <property type="nucleotide sequence ID" value="NZ_AP024845.1"/>
</dbReference>
<feature type="compositionally biased region" description="Basic and acidic residues" evidence="1">
    <location>
        <begin position="283"/>
        <end position="295"/>
    </location>
</feature>
<gene>
    <name evidence="3" type="ORF">Lac1_01390</name>
</gene>
<dbReference type="Proteomes" id="UP001305815">
    <property type="component" value="Chromosome"/>
</dbReference>
<reference evidence="4" key="1">
    <citation type="journal article" date="2023" name="Int. J. Syst. Evol. Microbiol.">
        <title>Claveliimonas bilis gen. nov., sp. nov., deoxycholic acid-producing bacteria isolated from human faeces, and reclassification of Sellimonas monacensis Zenner et al. 2021 as Claveliimonas monacensis comb. nov.</title>
        <authorList>
            <person name="Hisatomi A."/>
            <person name="Kastawa N.W.E.P.G."/>
            <person name="Song I."/>
            <person name="Ohkuma M."/>
            <person name="Fukiya S."/>
            <person name="Sakamoto M."/>
        </authorList>
    </citation>
    <scope>NUCLEOTIDE SEQUENCE [LARGE SCALE GENOMIC DNA]</scope>
    <source>
        <strain evidence="4">12BBH14</strain>
    </source>
</reference>
<feature type="region of interest" description="Disordered" evidence="1">
    <location>
        <begin position="283"/>
        <end position="302"/>
    </location>
</feature>
<evidence type="ECO:0000256" key="1">
    <source>
        <dbReference type="SAM" id="MobiDB-lite"/>
    </source>
</evidence>
<keyword evidence="2" id="KW-1133">Transmembrane helix</keyword>
<feature type="transmembrane region" description="Helical" evidence="2">
    <location>
        <begin position="111"/>
        <end position="134"/>
    </location>
</feature>
<dbReference type="EMBL" id="AP027742">
    <property type="protein sequence ID" value="BDZ75956.1"/>
    <property type="molecule type" value="Genomic_DNA"/>
</dbReference>
<keyword evidence="4" id="KW-1185">Reference proteome</keyword>
<proteinExistence type="predicted"/>
<keyword evidence="2" id="KW-0472">Membrane</keyword>
<keyword evidence="2" id="KW-0812">Transmembrane</keyword>
<organism evidence="3 4">
    <name type="scientific">Claveliimonas bilis</name>
    <dbReference type="NCBI Taxonomy" id="3028070"/>
    <lineage>
        <taxon>Bacteria</taxon>
        <taxon>Bacillati</taxon>
        <taxon>Bacillota</taxon>
        <taxon>Clostridia</taxon>
        <taxon>Lachnospirales</taxon>
        <taxon>Lachnospiraceae</taxon>
        <taxon>Claveliimonas</taxon>
    </lineage>
</organism>
<evidence type="ECO:0000313" key="3">
    <source>
        <dbReference type="EMBL" id="BDZ75956.1"/>
    </source>
</evidence>
<name>A0ABN6YYE7_9FIRM</name>
<accession>A0ABN6YYE7</accession>
<feature type="transmembrane region" description="Helical" evidence="2">
    <location>
        <begin position="21"/>
        <end position="40"/>
    </location>
</feature>
<dbReference type="Pfam" id="PF11299">
    <property type="entry name" value="DUF3100"/>
    <property type="match status" value="1"/>
</dbReference>
<feature type="transmembrane region" description="Helical" evidence="2">
    <location>
        <begin position="199"/>
        <end position="224"/>
    </location>
</feature>
<feature type="transmembrane region" description="Helical" evidence="2">
    <location>
        <begin position="46"/>
        <end position="67"/>
    </location>
</feature>
<sequence>MKKEIYMYPSTKARFQAEYKIFLLAFVFIVIADSIGQIKVPLGPGTLILFPIFYSLLLGIISGPEVLKIFKKKEVKAASKLVIVAICPFIAKLGINAGASLETVLSAGPALLFQEVGNLGTIFFALPVALLLGLKREAIGATHSINRESNLALITDMFGPDSPETRGSLSIYVVGGMVGTIYFGFLATMIASLNVFHPYALGMASGVGAGILMASSVASLTLVYPDMATQISALASTSETLSGLTGIYVAIFVGIPLTQKLYELLEPPIARLRKEPSEVLTRKKQEAEDAKKTIEEITVEEE</sequence>